<accession>A0ABT7RFV7</accession>
<dbReference type="EMBL" id="JAUCFG010000004">
    <property type="protein sequence ID" value="MDM5441830.1"/>
    <property type="molecule type" value="Genomic_DNA"/>
</dbReference>
<sequence>MKKIAILCITTFILFSGMSLLDNKEKDMSLSKETQYLRSDPGGMG</sequence>
<protein>
    <recommendedName>
        <fullName evidence="3">Phr family secreted Rap phosphatase inhibitor</fullName>
    </recommendedName>
</protein>
<dbReference type="RefSeq" id="WP_240381085.1">
    <property type="nucleotide sequence ID" value="NZ_JAUCFG010000004.1"/>
</dbReference>
<proteinExistence type="predicted"/>
<reference evidence="1 2" key="1">
    <citation type="submission" date="2023-06" db="EMBL/GenBank/DDBJ databases">
        <title>Comparative genomics of Bacillaceae isolates and their secondary metabolite potential.</title>
        <authorList>
            <person name="Song L."/>
            <person name="Nielsen L.J."/>
            <person name="Mohite O."/>
            <person name="Xu X."/>
            <person name="Weber T."/>
            <person name="Kovacs A.T."/>
        </authorList>
    </citation>
    <scope>NUCLEOTIDE SEQUENCE [LARGE SCALE GENOMIC DNA]</scope>
    <source>
        <strain evidence="1 2">DX2.1</strain>
    </source>
</reference>
<name>A0ABT7RFV7_9BACI</name>
<organism evidence="1 2">
    <name type="scientific">Bacillus hominis</name>
    <dbReference type="NCBI Taxonomy" id="2817478"/>
    <lineage>
        <taxon>Bacteria</taxon>
        <taxon>Bacillati</taxon>
        <taxon>Bacillota</taxon>
        <taxon>Bacilli</taxon>
        <taxon>Bacillales</taxon>
        <taxon>Bacillaceae</taxon>
        <taxon>Bacillus</taxon>
        <taxon>Bacillus cereus group</taxon>
    </lineage>
</organism>
<gene>
    <name evidence="1" type="ORF">QUG02_27875</name>
</gene>
<comment type="caution">
    <text evidence="1">The sequence shown here is derived from an EMBL/GenBank/DDBJ whole genome shotgun (WGS) entry which is preliminary data.</text>
</comment>
<dbReference type="Proteomes" id="UP001224139">
    <property type="component" value="Unassembled WGS sequence"/>
</dbReference>
<evidence type="ECO:0008006" key="3">
    <source>
        <dbReference type="Google" id="ProtNLM"/>
    </source>
</evidence>
<evidence type="ECO:0000313" key="2">
    <source>
        <dbReference type="Proteomes" id="UP001224139"/>
    </source>
</evidence>
<evidence type="ECO:0000313" key="1">
    <source>
        <dbReference type="EMBL" id="MDM5441830.1"/>
    </source>
</evidence>
<keyword evidence="2" id="KW-1185">Reference proteome</keyword>